<name>A0ABX8IDY9_9ASCO</name>
<evidence type="ECO:0000313" key="9">
    <source>
        <dbReference type="EMBL" id="QWU90312.1"/>
    </source>
</evidence>
<dbReference type="PANTHER" id="PTHR34187:SF2">
    <property type="entry name" value="DUF202 DOMAIN-CONTAINING PROTEIN"/>
    <property type="match status" value="1"/>
</dbReference>
<feature type="domain" description="SAP" evidence="8">
    <location>
        <begin position="257"/>
        <end position="291"/>
    </location>
</feature>
<evidence type="ECO:0000256" key="2">
    <source>
        <dbReference type="ARBA" id="ARBA00022475"/>
    </source>
</evidence>
<comment type="subcellular location">
    <subcellularLocation>
        <location evidence="1">Cell membrane</location>
        <topology evidence="1">Multi-pass membrane protein</topology>
    </subcellularLocation>
</comment>
<dbReference type="InterPro" id="IPR040746">
    <property type="entry name" value="THO1_MOS11_C"/>
</dbReference>
<feature type="compositionally biased region" description="Polar residues" evidence="6">
    <location>
        <begin position="54"/>
        <end position="63"/>
    </location>
</feature>
<proteinExistence type="predicted"/>
<evidence type="ECO:0000256" key="4">
    <source>
        <dbReference type="ARBA" id="ARBA00022989"/>
    </source>
</evidence>
<dbReference type="Proteomes" id="UP000825434">
    <property type="component" value="Chromosome 7"/>
</dbReference>
<reference evidence="9 10" key="1">
    <citation type="submission" date="2021-06" db="EMBL/GenBank/DDBJ databases">
        <title>Candida outbreak in Lebanon.</title>
        <authorList>
            <person name="Finianos M."/>
        </authorList>
    </citation>
    <scope>NUCLEOTIDE SEQUENCE [LARGE SCALE GENOMIC DNA]</scope>
    <source>
        <strain evidence="9">CA3LBN</strain>
    </source>
</reference>
<dbReference type="InterPro" id="IPR036361">
    <property type="entry name" value="SAP_dom_sf"/>
</dbReference>
<dbReference type="InterPro" id="IPR052053">
    <property type="entry name" value="IM_YidH-like"/>
</dbReference>
<feature type="transmembrane region" description="Helical" evidence="7">
    <location>
        <begin position="176"/>
        <end position="197"/>
    </location>
</feature>
<keyword evidence="3 7" id="KW-0812">Transmembrane</keyword>
<dbReference type="InterPro" id="IPR003807">
    <property type="entry name" value="DUF202"/>
</dbReference>
<feature type="compositionally biased region" description="Basic residues" evidence="6">
    <location>
        <begin position="410"/>
        <end position="434"/>
    </location>
</feature>
<accession>A0ABX8IDY9</accession>
<dbReference type="EMBL" id="CP076667">
    <property type="protein sequence ID" value="QWU90312.1"/>
    <property type="molecule type" value="Genomic_DNA"/>
</dbReference>
<dbReference type="Pfam" id="PF02037">
    <property type="entry name" value="SAP"/>
    <property type="match status" value="1"/>
</dbReference>
<dbReference type="SMART" id="SM00513">
    <property type="entry name" value="SAP"/>
    <property type="match status" value="1"/>
</dbReference>
<evidence type="ECO:0000256" key="3">
    <source>
        <dbReference type="ARBA" id="ARBA00022692"/>
    </source>
</evidence>
<organism evidence="9 10">
    <name type="scientific">Candidozyma haemuli</name>
    <dbReference type="NCBI Taxonomy" id="45357"/>
    <lineage>
        <taxon>Eukaryota</taxon>
        <taxon>Fungi</taxon>
        <taxon>Dikarya</taxon>
        <taxon>Ascomycota</taxon>
        <taxon>Saccharomycotina</taxon>
        <taxon>Pichiomycetes</taxon>
        <taxon>Metschnikowiaceae</taxon>
        <taxon>Candidozyma</taxon>
    </lineage>
</organism>
<keyword evidence="10" id="KW-1185">Reference proteome</keyword>
<keyword evidence="4 7" id="KW-1133">Transmembrane helix</keyword>
<evidence type="ECO:0000256" key="1">
    <source>
        <dbReference type="ARBA" id="ARBA00004651"/>
    </source>
</evidence>
<evidence type="ECO:0000256" key="5">
    <source>
        <dbReference type="ARBA" id="ARBA00023136"/>
    </source>
</evidence>
<protein>
    <recommendedName>
        <fullName evidence="8">SAP domain-containing protein</fullName>
    </recommendedName>
</protein>
<feature type="transmembrane region" description="Helical" evidence="7">
    <location>
        <begin position="123"/>
        <end position="144"/>
    </location>
</feature>
<keyword evidence="2" id="KW-1003">Cell membrane</keyword>
<dbReference type="PROSITE" id="PS50800">
    <property type="entry name" value="SAP"/>
    <property type="match status" value="1"/>
</dbReference>
<feature type="region of interest" description="Disordered" evidence="6">
    <location>
        <begin position="405"/>
        <end position="434"/>
    </location>
</feature>
<feature type="transmembrane region" description="Helical" evidence="7">
    <location>
        <begin position="217"/>
        <end position="237"/>
    </location>
</feature>
<feature type="compositionally biased region" description="Basic and acidic residues" evidence="6">
    <location>
        <begin position="335"/>
        <end position="351"/>
    </location>
</feature>
<dbReference type="SUPFAM" id="SSF68906">
    <property type="entry name" value="SAP domain"/>
    <property type="match status" value="1"/>
</dbReference>
<dbReference type="InterPro" id="IPR003034">
    <property type="entry name" value="SAP_dom"/>
</dbReference>
<dbReference type="Gene3D" id="1.10.720.30">
    <property type="entry name" value="SAP domain"/>
    <property type="match status" value="1"/>
</dbReference>
<gene>
    <name evidence="9" type="ORF">CA3LBN_004673</name>
</gene>
<feature type="compositionally biased region" description="Polar residues" evidence="6">
    <location>
        <begin position="1"/>
        <end position="15"/>
    </location>
</feature>
<feature type="compositionally biased region" description="Low complexity" evidence="6">
    <location>
        <begin position="317"/>
        <end position="326"/>
    </location>
</feature>
<evidence type="ECO:0000313" key="10">
    <source>
        <dbReference type="Proteomes" id="UP000825434"/>
    </source>
</evidence>
<dbReference type="Pfam" id="PF18592">
    <property type="entry name" value="Tho1_MOS11_C"/>
    <property type="match status" value="1"/>
</dbReference>
<feature type="region of interest" description="Disordered" evidence="6">
    <location>
        <begin position="286"/>
        <end position="352"/>
    </location>
</feature>
<keyword evidence="5 7" id="KW-0472">Membrane</keyword>
<evidence type="ECO:0000259" key="8">
    <source>
        <dbReference type="PROSITE" id="PS50800"/>
    </source>
</evidence>
<sequence length="434" mass="47715">MVNVGTTNKSQNDQGSEIPEIPDNQSDSRHSDITDLPNPTTPVVSGILEKRKQSINASQQFSRRGSARELHSPLPRNPAPTNREASEEPEQTNEQKVTDKLKPWVLENKGSVARDHMANERTFLAWMRSALMTLTLGVAFIQMYSISSRATHALVKDADDKLRQKLTHENAGLDVLARPLSVICAVFAAFMVFAGYWRYLRVQHAMTKNQFPVSRAFTLTVVLLALVVLGLVLGLAIKTGGVGTFVDTHKTPTMSDYASLTVAQLKEQLKAKGLALDGKKADLVQRLEESDSSAPEPAKTEESAPAPQAEEPKQETTETTQPTTSENGDQSQPSEESKKPKELTPEERKQLAVDLLTKKIQRAEKFGDESSAEAARKDLSRVEKFGVDPGTALAKEIGLVDKQVNSGLGHFKKHRGHKNKNKGKKNRNKGKVGK</sequence>
<dbReference type="Pfam" id="PF02656">
    <property type="entry name" value="DUF202"/>
    <property type="match status" value="1"/>
</dbReference>
<dbReference type="PANTHER" id="PTHR34187">
    <property type="entry name" value="FGR18P"/>
    <property type="match status" value="1"/>
</dbReference>
<evidence type="ECO:0000256" key="7">
    <source>
        <dbReference type="SAM" id="Phobius"/>
    </source>
</evidence>
<feature type="region of interest" description="Disordered" evidence="6">
    <location>
        <begin position="1"/>
        <end position="100"/>
    </location>
</feature>
<evidence type="ECO:0000256" key="6">
    <source>
        <dbReference type="SAM" id="MobiDB-lite"/>
    </source>
</evidence>